<evidence type="ECO:0000256" key="1">
    <source>
        <dbReference type="SAM" id="Phobius"/>
    </source>
</evidence>
<dbReference type="PANTHER" id="PTHR10900:SF80">
    <property type="entry name" value="FASCICLIN-1"/>
    <property type="match status" value="1"/>
</dbReference>
<evidence type="ECO:0000256" key="2">
    <source>
        <dbReference type="SAM" id="SignalP"/>
    </source>
</evidence>
<accession>A0AAW0U3W5</accession>
<protein>
    <recommendedName>
        <fullName evidence="3">FAS1 domain-containing protein</fullName>
    </recommendedName>
</protein>
<dbReference type="AlphaFoldDB" id="A0AAW0U3W5"/>
<proteinExistence type="predicted"/>
<keyword evidence="1" id="KW-0812">Transmembrane</keyword>
<reference evidence="4 5" key="1">
    <citation type="submission" date="2023-03" db="EMBL/GenBank/DDBJ databases">
        <title>High-quality genome of Scylla paramamosain provides insights in environmental adaptation.</title>
        <authorList>
            <person name="Zhang L."/>
        </authorList>
    </citation>
    <scope>NUCLEOTIDE SEQUENCE [LARGE SCALE GENOMIC DNA]</scope>
    <source>
        <strain evidence="4">LZ_2023a</strain>
        <tissue evidence="4">Muscle</tissue>
    </source>
</reference>
<feature type="domain" description="FAS1" evidence="3">
    <location>
        <begin position="183"/>
        <end position="332"/>
    </location>
</feature>
<feature type="signal peptide" evidence="2">
    <location>
        <begin position="1"/>
        <end position="20"/>
    </location>
</feature>
<dbReference type="SUPFAM" id="SSF82153">
    <property type="entry name" value="FAS1 domain"/>
    <property type="match status" value="4"/>
</dbReference>
<gene>
    <name evidence="4" type="ORF">O3P69_006417</name>
</gene>
<keyword evidence="1" id="KW-1133">Transmembrane helix</keyword>
<dbReference type="InterPro" id="IPR050904">
    <property type="entry name" value="Adhesion/Biosynth-related"/>
</dbReference>
<evidence type="ECO:0000313" key="5">
    <source>
        <dbReference type="Proteomes" id="UP001487740"/>
    </source>
</evidence>
<dbReference type="PANTHER" id="PTHR10900">
    <property type="entry name" value="PERIOSTIN-RELATED"/>
    <property type="match status" value="1"/>
</dbReference>
<keyword evidence="1" id="KW-0472">Membrane</keyword>
<dbReference type="InterPro" id="IPR000782">
    <property type="entry name" value="FAS1_domain"/>
</dbReference>
<keyword evidence="5" id="KW-1185">Reference proteome</keyword>
<dbReference type="Pfam" id="PF02469">
    <property type="entry name" value="Fasciclin"/>
    <property type="match status" value="3"/>
</dbReference>
<dbReference type="EMBL" id="JARAKH010000019">
    <property type="protein sequence ID" value="KAK8394211.1"/>
    <property type="molecule type" value="Genomic_DNA"/>
</dbReference>
<dbReference type="GO" id="GO:0005615">
    <property type="term" value="C:extracellular space"/>
    <property type="evidence" value="ECO:0007669"/>
    <property type="project" value="TreeGrafter"/>
</dbReference>
<dbReference type="Gene3D" id="2.30.180.10">
    <property type="entry name" value="FAS1 domain"/>
    <property type="match status" value="4"/>
</dbReference>
<feature type="chain" id="PRO_5043373637" description="FAS1 domain-containing protein" evidence="2">
    <location>
        <begin position="21"/>
        <end position="701"/>
    </location>
</feature>
<feature type="domain" description="FAS1" evidence="3">
    <location>
        <begin position="336"/>
        <end position="483"/>
    </location>
</feature>
<feature type="transmembrane region" description="Helical" evidence="1">
    <location>
        <begin position="676"/>
        <end position="699"/>
    </location>
</feature>
<comment type="caution">
    <text evidence="4">The sequence shown here is derived from an EMBL/GenBank/DDBJ whole genome shotgun (WGS) entry which is preliminary data.</text>
</comment>
<keyword evidence="2" id="KW-0732">Signal</keyword>
<evidence type="ECO:0000259" key="3">
    <source>
        <dbReference type="PROSITE" id="PS50213"/>
    </source>
</evidence>
<dbReference type="PROSITE" id="PS50213">
    <property type="entry name" value="FAS1"/>
    <property type="match status" value="4"/>
</dbReference>
<feature type="domain" description="FAS1" evidence="3">
    <location>
        <begin position="20"/>
        <end position="156"/>
    </location>
</feature>
<evidence type="ECO:0000313" key="4">
    <source>
        <dbReference type="EMBL" id="KAK8394211.1"/>
    </source>
</evidence>
<dbReference type="SMART" id="SM00554">
    <property type="entry name" value="FAS1"/>
    <property type="match status" value="4"/>
</dbReference>
<organism evidence="4 5">
    <name type="scientific">Scylla paramamosain</name>
    <name type="common">Mud crab</name>
    <dbReference type="NCBI Taxonomy" id="85552"/>
    <lineage>
        <taxon>Eukaryota</taxon>
        <taxon>Metazoa</taxon>
        <taxon>Ecdysozoa</taxon>
        <taxon>Arthropoda</taxon>
        <taxon>Crustacea</taxon>
        <taxon>Multicrustacea</taxon>
        <taxon>Malacostraca</taxon>
        <taxon>Eumalacostraca</taxon>
        <taxon>Eucarida</taxon>
        <taxon>Decapoda</taxon>
        <taxon>Pleocyemata</taxon>
        <taxon>Brachyura</taxon>
        <taxon>Eubrachyura</taxon>
        <taxon>Portunoidea</taxon>
        <taxon>Portunidae</taxon>
        <taxon>Portuninae</taxon>
        <taxon>Scylla</taxon>
    </lineage>
</organism>
<feature type="domain" description="FAS1" evidence="3">
    <location>
        <begin position="487"/>
        <end position="664"/>
    </location>
</feature>
<sequence>MTRKLLLAVGLLLYASLVESADLLELIASKPALSQVKKIIEADDVLTSLLKSKSYMAFLPNDKALNTYQGVKDSILISYHLSNLPYLVQDMPDELNTDLAGNPRVYISKLPSGRPSTTGWEHLHVYINDAKVIDANHEAISSRGMKQMLHIVDRVITPTVPRGIDFSQIDSIYLNPDAQKLIEKPRYYGLEGSLSISEFEGRVNALNLHDVYNISGKNTFFIPVDAGINIRDNKTIIDKQVIHGHVVPGKVLFTRTVQDSKEEFESLAFTDNLKVFISMENVSSFNNEDQYYAKSKTIASDVAHMKGTALARIVKGNIPIKNGVAHLIDRPLMLVATNVLAILQKTAQLSMFYDLIRNHDSGLINVMTVAKSLTIFAPSNEAFKKVNNRQLEQIQLNTENISRLLRLHVVERILTTDELMDRNREPNLQVPTLSKGQSLYFAINSMDPKSPVVTVEGAGVTGTLTTANVIARNGAVHIVDRLLGIPSQTVYEKLATDPILSATFNLSQQEGWNEKLKNRDEQFTLFVPTNDAWAEIRRTMPSAYKKLFMGSFAYHVRNILERHMIANSVFTLEELLSLTTNATVSGKNILQGRLNMTRGKVYFQARVTQSFGDSADENDAQIVLDMKDGNTAEYYTDWNGVRAKVIRPDLKCVNGVVHVIDKVMMMNRDVTVSGSAVPAASGLASLVATFFTVAFARALHH</sequence>
<dbReference type="InterPro" id="IPR036378">
    <property type="entry name" value="FAS1_dom_sf"/>
</dbReference>
<dbReference type="Proteomes" id="UP001487740">
    <property type="component" value="Unassembled WGS sequence"/>
</dbReference>
<name>A0AAW0U3W5_SCYPA</name>